<dbReference type="AlphaFoldDB" id="C6B3X9"/>
<dbReference type="EC" id="2.7.13.3" evidence="2"/>
<dbReference type="InterPro" id="IPR007892">
    <property type="entry name" value="CHASE4"/>
</dbReference>
<keyword evidence="5 8" id="KW-0418">Kinase</keyword>
<dbReference type="GO" id="GO:0000155">
    <property type="term" value="F:phosphorelay sensor kinase activity"/>
    <property type="evidence" value="ECO:0007669"/>
    <property type="project" value="InterPro"/>
</dbReference>
<dbReference type="KEGG" id="rlg:Rleg_2666"/>
<dbReference type="Pfam" id="PF02518">
    <property type="entry name" value="HATPase_c"/>
    <property type="match status" value="1"/>
</dbReference>
<feature type="transmembrane region" description="Helical" evidence="6">
    <location>
        <begin position="281"/>
        <end position="300"/>
    </location>
</feature>
<dbReference type="GO" id="GO:0005886">
    <property type="term" value="C:plasma membrane"/>
    <property type="evidence" value="ECO:0007669"/>
    <property type="project" value="TreeGrafter"/>
</dbReference>
<gene>
    <name evidence="8" type="ordered locus">Rleg_2666</name>
</gene>
<dbReference type="FunFam" id="3.30.565.10:FF:000006">
    <property type="entry name" value="Sensor histidine kinase WalK"/>
    <property type="match status" value="1"/>
</dbReference>
<keyword evidence="6" id="KW-0812">Transmembrane</keyword>
<evidence type="ECO:0000256" key="3">
    <source>
        <dbReference type="ARBA" id="ARBA00022553"/>
    </source>
</evidence>
<dbReference type="GO" id="GO:0009927">
    <property type="term" value="F:histidine phosphotransfer kinase activity"/>
    <property type="evidence" value="ECO:0007669"/>
    <property type="project" value="TreeGrafter"/>
</dbReference>
<dbReference type="PANTHER" id="PTHR43047">
    <property type="entry name" value="TWO-COMPONENT HISTIDINE PROTEIN KINASE"/>
    <property type="match status" value="1"/>
</dbReference>
<dbReference type="InterPro" id="IPR003661">
    <property type="entry name" value="HisK_dim/P_dom"/>
</dbReference>
<dbReference type="Gene3D" id="1.10.287.130">
    <property type="match status" value="1"/>
</dbReference>
<dbReference type="CDD" id="cd00082">
    <property type="entry name" value="HisKA"/>
    <property type="match status" value="1"/>
</dbReference>
<evidence type="ECO:0000313" key="9">
    <source>
        <dbReference type="Proteomes" id="UP000002256"/>
    </source>
</evidence>
<organism evidence="8 9">
    <name type="scientific">Rhizobium leguminosarum bv. trifolii (strain WSM1325)</name>
    <dbReference type="NCBI Taxonomy" id="395491"/>
    <lineage>
        <taxon>Bacteria</taxon>
        <taxon>Pseudomonadati</taxon>
        <taxon>Pseudomonadota</taxon>
        <taxon>Alphaproteobacteria</taxon>
        <taxon>Hyphomicrobiales</taxon>
        <taxon>Rhizobiaceae</taxon>
        <taxon>Rhizobium/Agrobacterium group</taxon>
        <taxon>Rhizobium</taxon>
    </lineage>
</organism>
<sequence length="586" mass="64583" precursor="true">MVRQPLRVNFSAAGAIKRLQILKVGLTSHITFVLVTLTCAAAALLCGFAWLAAVKVDDLSLRRQADFVRQGLEEQIAALPREQESVTKWDDAFLYAKQRNHEWLLDNVGRWTSQYFGHDRTYIFDDTNRLMFAFRDGADAMPPRLGDDDGHEMTALAGEMRAALVERAAKPGAEALGQLATVRTIMIGNRPAITSARPILPSSARMQIEAGQEFIAVSVKFIDGKTAESIAHHALLEGLNFAPSKGEDERAQVPVSSHDGGTIGYFVWPPIRPGFMLLQQIAPAGLGCLGLLITVVFWLGRGLHRTSLTLLDSQAQLTHHRHHLEEMVADRTAEIERQREELDRLLVHERQVNALQRQFVAMASHEFRTPLAIIDAAAQRLCRSTTNVSGDYVHEKAGVIRSAVVRMVDLMESILASGRLETGQITLKRSEGDLKALLVSCCDRQRHLSRSHVFHLDLEPIPDILTFDRSAMEQVFTNLISNAVKYSPNAPDIHVRARADEKTVEIAISDSGIGMDAEDLPKLFQPYYRACSATGIAGTGIGLNVVKQVVELHGGTVEVTSELGKGTTFTILLPIEFLLSDQQVAA</sequence>
<dbReference type="SMART" id="SM00387">
    <property type="entry name" value="HATPase_c"/>
    <property type="match status" value="1"/>
</dbReference>
<accession>C6B3X9</accession>
<dbReference type="Proteomes" id="UP000002256">
    <property type="component" value="Chromosome"/>
</dbReference>
<dbReference type="InterPro" id="IPR004358">
    <property type="entry name" value="Sig_transdc_His_kin-like_C"/>
</dbReference>
<keyword evidence="6" id="KW-1133">Transmembrane helix</keyword>
<dbReference type="PANTHER" id="PTHR43047:SF72">
    <property type="entry name" value="OSMOSENSING HISTIDINE PROTEIN KINASE SLN1"/>
    <property type="match status" value="1"/>
</dbReference>
<evidence type="ECO:0000256" key="4">
    <source>
        <dbReference type="ARBA" id="ARBA00022679"/>
    </source>
</evidence>
<dbReference type="SUPFAM" id="SSF47384">
    <property type="entry name" value="Homodimeric domain of signal transducing histidine kinase"/>
    <property type="match status" value="1"/>
</dbReference>
<dbReference type="PRINTS" id="PR00344">
    <property type="entry name" value="BCTRLSENSOR"/>
</dbReference>
<evidence type="ECO:0000256" key="5">
    <source>
        <dbReference type="ARBA" id="ARBA00022777"/>
    </source>
</evidence>
<reference evidence="8 9" key="1">
    <citation type="journal article" date="2010" name="Stand. Genomic Sci.">
        <title>Complete genome sequence of Rhizobium leguminosarum bv. trifolii strain WSM1325, an effective microsymbiont of annual Mediterranean clovers.</title>
        <authorList>
            <person name="Reeve W."/>
            <person name="O'Hara G."/>
            <person name="Chain P."/>
            <person name="Ardley J."/>
            <person name="Brau L."/>
            <person name="Nandesena K."/>
            <person name="Tiwari R."/>
            <person name="Copeland A."/>
            <person name="Nolan M."/>
            <person name="Han C."/>
            <person name="Brettin T."/>
            <person name="Land M."/>
            <person name="Ovchinikova G."/>
            <person name="Ivanova N."/>
            <person name="Mavromatis K."/>
            <person name="Markowitz V."/>
            <person name="Kyrpides N."/>
            <person name="Melino V."/>
            <person name="Denton M."/>
            <person name="Yates R."/>
            <person name="Howieson J."/>
        </authorList>
    </citation>
    <scope>NUCLEOTIDE SEQUENCE [LARGE SCALE GENOMIC DNA]</scope>
    <source>
        <strain evidence="8 9">WSM1325</strain>
    </source>
</reference>
<evidence type="ECO:0000256" key="6">
    <source>
        <dbReference type="SAM" id="Phobius"/>
    </source>
</evidence>
<comment type="catalytic activity">
    <reaction evidence="1">
        <text>ATP + protein L-histidine = ADP + protein N-phospho-L-histidine.</text>
        <dbReference type="EC" id="2.7.13.3"/>
    </reaction>
</comment>
<dbReference type="HOGENOM" id="CLU_473137_0_0_5"/>
<dbReference type="InterPro" id="IPR036097">
    <property type="entry name" value="HisK_dim/P_sf"/>
</dbReference>
<dbReference type="InterPro" id="IPR036890">
    <property type="entry name" value="HATPase_C_sf"/>
</dbReference>
<dbReference type="Gene3D" id="3.30.565.10">
    <property type="entry name" value="Histidine kinase-like ATPase, C-terminal domain"/>
    <property type="match status" value="1"/>
</dbReference>
<dbReference type="SMART" id="SM00388">
    <property type="entry name" value="HisKA"/>
    <property type="match status" value="1"/>
</dbReference>
<proteinExistence type="predicted"/>
<feature type="domain" description="Histidine kinase" evidence="7">
    <location>
        <begin position="362"/>
        <end position="577"/>
    </location>
</feature>
<name>C6B3X9_RHILS</name>
<dbReference type="PROSITE" id="PS50109">
    <property type="entry name" value="HIS_KIN"/>
    <property type="match status" value="1"/>
</dbReference>
<dbReference type="InterPro" id="IPR005467">
    <property type="entry name" value="His_kinase_dom"/>
</dbReference>
<feature type="transmembrane region" description="Helical" evidence="6">
    <location>
        <begin position="30"/>
        <end position="53"/>
    </location>
</feature>
<dbReference type="EMBL" id="CP001622">
    <property type="protein sequence ID" value="ACS56930.1"/>
    <property type="molecule type" value="Genomic_DNA"/>
</dbReference>
<keyword evidence="6" id="KW-0472">Membrane</keyword>
<protein>
    <recommendedName>
        <fullName evidence="2">histidine kinase</fullName>
        <ecNumber evidence="2">2.7.13.3</ecNumber>
    </recommendedName>
</protein>
<evidence type="ECO:0000259" key="7">
    <source>
        <dbReference type="PROSITE" id="PS50109"/>
    </source>
</evidence>
<dbReference type="InterPro" id="IPR003594">
    <property type="entry name" value="HATPase_dom"/>
</dbReference>
<evidence type="ECO:0000256" key="1">
    <source>
        <dbReference type="ARBA" id="ARBA00000085"/>
    </source>
</evidence>
<keyword evidence="4" id="KW-0808">Transferase</keyword>
<dbReference type="SUPFAM" id="SSF55874">
    <property type="entry name" value="ATPase domain of HSP90 chaperone/DNA topoisomerase II/histidine kinase"/>
    <property type="match status" value="1"/>
</dbReference>
<dbReference type="Pfam" id="PF00512">
    <property type="entry name" value="HisKA"/>
    <property type="match status" value="1"/>
</dbReference>
<evidence type="ECO:0000313" key="8">
    <source>
        <dbReference type="EMBL" id="ACS56930.1"/>
    </source>
</evidence>
<keyword evidence="3" id="KW-0597">Phosphoprotein</keyword>
<dbReference type="Pfam" id="PF05228">
    <property type="entry name" value="CHASE4"/>
    <property type="match status" value="1"/>
</dbReference>
<evidence type="ECO:0000256" key="2">
    <source>
        <dbReference type="ARBA" id="ARBA00012438"/>
    </source>
</evidence>